<keyword evidence="1" id="KW-0812">Transmembrane</keyword>
<keyword evidence="1" id="KW-1133">Transmembrane helix</keyword>
<name>A0ABU0IXQ3_9CAUL</name>
<comment type="caution">
    <text evidence="2">The sequence shown here is derived from an EMBL/GenBank/DDBJ whole genome shotgun (WGS) entry which is preliminary data.</text>
</comment>
<dbReference type="RefSeq" id="WP_307351727.1">
    <property type="nucleotide sequence ID" value="NZ_JAUSVS010000009.1"/>
</dbReference>
<accession>A0ABU0IXQ3</accession>
<protein>
    <submittedName>
        <fullName evidence="2">ElaB/YqjD/DUF883 family membrane-anchored ribosome-binding protein</fullName>
    </submittedName>
</protein>
<sequence length="101" mass="10574">MGKSVARQIAHSVDDVFDDVVHHLGRLTRHLGENTGDAMSSTAVTMARSAMELVEAARTESKALTERTGKEIREHPAATAAIAAAAVAVIGLAIAQRSRAA</sequence>
<organism evidence="2 3">
    <name type="scientific">Caulobacter ginsengisoli</name>
    <dbReference type="NCBI Taxonomy" id="400775"/>
    <lineage>
        <taxon>Bacteria</taxon>
        <taxon>Pseudomonadati</taxon>
        <taxon>Pseudomonadota</taxon>
        <taxon>Alphaproteobacteria</taxon>
        <taxon>Caulobacterales</taxon>
        <taxon>Caulobacteraceae</taxon>
        <taxon>Caulobacter</taxon>
    </lineage>
</organism>
<proteinExistence type="predicted"/>
<reference evidence="2 3" key="1">
    <citation type="submission" date="2023-07" db="EMBL/GenBank/DDBJ databases">
        <title>Genomic Encyclopedia of Type Strains, Phase IV (KMG-IV): sequencing the most valuable type-strain genomes for metagenomic binning, comparative biology and taxonomic classification.</title>
        <authorList>
            <person name="Goeker M."/>
        </authorList>
    </citation>
    <scope>NUCLEOTIDE SEQUENCE [LARGE SCALE GENOMIC DNA]</scope>
    <source>
        <strain evidence="2 3">DSM 18695</strain>
    </source>
</reference>
<dbReference type="EMBL" id="JAUSVS010000009">
    <property type="protein sequence ID" value="MDQ0465973.1"/>
    <property type="molecule type" value="Genomic_DNA"/>
</dbReference>
<keyword evidence="3" id="KW-1185">Reference proteome</keyword>
<gene>
    <name evidence="2" type="ORF">QO010_003766</name>
</gene>
<evidence type="ECO:0000313" key="2">
    <source>
        <dbReference type="EMBL" id="MDQ0465973.1"/>
    </source>
</evidence>
<evidence type="ECO:0000313" key="3">
    <source>
        <dbReference type="Proteomes" id="UP001228905"/>
    </source>
</evidence>
<feature type="transmembrane region" description="Helical" evidence="1">
    <location>
        <begin position="77"/>
        <end position="95"/>
    </location>
</feature>
<dbReference type="Proteomes" id="UP001228905">
    <property type="component" value="Unassembled WGS sequence"/>
</dbReference>
<evidence type="ECO:0000256" key="1">
    <source>
        <dbReference type="SAM" id="Phobius"/>
    </source>
</evidence>
<keyword evidence="1" id="KW-0472">Membrane</keyword>